<accession>A0A699IYH8</accession>
<proteinExistence type="predicted"/>
<organism evidence="2">
    <name type="scientific">Tanacetum cinerariifolium</name>
    <name type="common">Dalmatian daisy</name>
    <name type="synonym">Chrysanthemum cinerariifolium</name>
    <dbReference type="NCBI Taxonomy" id="118510"/>
    <lineage>
        <taxon>Eukaryota</taxon>
        <taxon>Viridiplantae</taxon>
        <taxon>Streptophyta</taxon>
        <taxon>Embryophyta</taxon>
        <taxon>Tracheophyta</taxon>
        <taxon>Spermatophyta</taxon>
        <taxon>Magnoliopsida</taxon>
        <taxon>eudicotyledons</taxon>
        <taxon>Gunneridae</taxon>
        <taxon>Pentapetalae</taxon>
        <taxon>asterids</taxon>
        <taxon>campanulids</taxon>
        <taxon>Asterales</taxon>
        <taxon>Asteraceae</taxon>
        <taxon>Asteroideae</taxon>
        <taxon>Anthemideae</taxon>
        <taxon>Anthemidinae</taxon>
        <taxon>Tanacetum</taxon>
    </lineage>
</organism>
<feature type="region of interest" description="Disordered" evidence="1">
    <location>
        <begin position="27"/>
        <end position="47"/>
    </location>
</feature>
<name>A0A699IYH8_TANCI</name>
<evidence type="ECO:0000256" key="1">
    <source>
        <dbReference type="SAM" id="MobiDB-lite"/>
    </source>
</evidence>
<feature type="non-terminal residue" evidence="2">
    <location>
        <position position="1"/>
    </location>
</feature>
<protein>
    <submittedName>
        <fullName evidence="2">Uncharacterized protein</fullName>
    </submittedName>
</protein>
<comment type="caution">
    <text evidence="2">The sequence shown here is derived from an EMBL/GenBank/DDBJ whole genome shotgun (WGS) entry which is preliminary data.</text>
</comment>
<sequence length="47" mass="5479">VVFRISEGSNWSRAMTPCTHELLERKLDENQHSEGEEEEKQHNLVGK</sequence>
<dbReference type="AlphaFoldDB" id="A0A699IYH8"/>
<evidence type="ECO:0000313" key="2">
    <source>
        <dbReference type="EMBL" id="GEZ96050.1"/>
    </source>
</evidence>
<dbReference type="EMBL" id="BKCJ010347986">
    <property type="protein sequence ID" value="GEZ96050.1"/>
    <property type="molecule type" value="Genomic_DNA"/>
</dbReference>
<reference evidence="2" key="1">
    <citation type="journal article" date="2019" name="Sci. Rep.">
        <title>Draft genome of Tanacetum cinerariifolium, the natural source of mosquito coil.</title>
        <authorList>
            <person name="Yamashiro T."/>
            <person name="Shiraishi A."/>
            <person name="Satake H."/>
            <person name="Nakayama K."/>
        </authorList>
    </citation>
    <scope>NUCLEOTIDE SEQUENCE</scope>
</reference>
<gene>
    <name evidence="2" type="ORF">Tci_568023</name>
</gene>